<evidence type="ECO:0000256" key="5">
    <source>
        <dbReference type="ARBA" id="ARBA00022692"/>
    </source>
</evidence>
<feature type="region of interest" description="Disordered" evidence="8">
    <location>
        <begin position="1"/>
        <end position="33"/>
    </location>
</feature>
<evidence type="ECO:0000256" key="6">
    <source>
        <dbReference type="ARBA" id="ARBA00022989"/>
    </source>
</evidence>
<feature type="transmembrane region" description="Helical" evidence="9">
    <location>
        <begin position="427"/>
        <end position="454"/>
    </location>
</feature>
<organism evidence="10 11">
    <name type="scientific">Metschnikowia bicuspidata var. bicuspidata NRRL YB-4993</name>
    <dbReference type="NCBI Taxonomy" id="869754"/>
    <lineage>
        <taxon>Eukaryota</taxon>
        <taxon>Fungi</taxon>
        <taxon>Dikarya</taxon>
        <taxon>Ascomycota</taxon>
        <taxon>Saccharomycotina</taxon>
        <taxon>Pichiomycetes</taxon>
        <taxon>Metschnikowiaceae</taxon>
        <taxon>Metschnikowia</taxon>
    </lineage>
</organism>
<dbReference type="OrthoDB" id="1099at2759"/>
<evidence type="ECO:0000256" key="9">
    <source>
        <dbReference type="SAM" id="Phobius"/>
    </source>
</evidence>
<comment type="subcellular location">
    <subcellularLocation>
        <location evidence="1">Cell membrane</location>
        <topology evidence="1">Multi-pass membrane protein</topology>
    </subcellularLocation>
</comment>
<dbReference type="InterPro" id="IPR051629">
    <property type="entry name" value="Sulfite_efflux_TDT"/>
</dbReference>
<dbReference type="GeneID" id="30031586"/>
<dbReference type="InterPro" id="IPR004695">
    <property type="entry name" value="SLAC1/Mae1/Ssu1/TehA"/>
</dbReference>
<feature type="transmembrane region" description="Helical" evidence="9">
    <location>
        <begin position="89"/>
        <end position="118"/>
    </location>
</feature>
<accession>A0A1A0HIP6</accession>
<keyword evidence="5 9" id="KW-0812">Transmembrane</keyword>
<dbReference type="InterPro" id="IPR038665">
    <property type="entry name" value="Voltage-dep_anion_channel_sf"/>
</dbReference>
<keyword evidence="3" id="KW-0813">Transport</keyword>
<feature type="transmembrane region" description="Helical" evidence="9">
    <location>
        <begin position="130"/>
        <end position="150"/>
    </location>
</feature>
<evidence type="ECO:0008006" key="12">
    <source>
        <dbReference type="Google" id="ProtNLM"/>
    </source>
</evidence>
<evidence type="ECO:0000256" key="7">
    <source>
        <dbReference type="ARBA" id="ARBA00023136"/>
    </source>
</evidence>
<evidence type="ECO:0000256" key="2">
    <source>
        <dbReference type="ARBA" id="ARBA00008566"/>
    </source>
</evidence>
<feature type="transmembrane region" description="Helical" evidence="9">
    <location>
        <begin position="65"/>
        <end position="83"/>
    </location>
</feature>
<evidence type="ECO:0000313" key="11">
    <source>
        <dbReference type="Proteomes" id="UP000092555"/>
    </source>
</evidence>
<feature type="transmembrane region" description="Helical" evidence="9">
    <location>
        <begin position="156"/>
        <end position="185"/>
    </location>
</feature>
<dbReference type="GO" id="GO:0000319">
    <property type="term" value="F:sulfite transmembrane transporter activity"/>
    <property type="evidence" value="ECO:0007669"/>
    <property type="project" value="TreeGrafter"/>
</dbReference>
<evidence type="ECO:0000256" key="3">
    <source>
        <dbReference type="ARBA" id="ARBA00022448"/>
    </source>
</evidence>
<feature type="transmembrane region" description="Helical" evidence="9">
    <location>
        <begin position="236"/>
        <end position="259"/>
    </location>
</feature>
<feature type="compositionally biased region" description="Polar residues" evidence="8">
    <location>
        <begin position="1"/>
        <end position="12"/>
    </location>
</feature>
<feature type="transmembrane region" description="Helical" evidence="9">
    <location>
        <begin position="403"/>
        <end position="421"/>
    </location>
</feature>
<keyword evidence="4" id="KW-1003">Cell membrane</keyword>
<evidence type="ECO:0000256" key="1">
    <source>
        <dbReference type="ARBA" id="ARBA00004651"/>
    </source>
</evidence>
<name>A0A1A0HIP6_9ASCO</name>
<keyword evidence="11" id="KW-1185">Reference proteome</keyword>
<evidence type="ECO:0000256" key="8">
    <source>
        <dbReference type="SAM" id="MobiDB-lite"/>
    </source>
</evidence>
<dbReference type="Gene3D" id="1.50.10.150">
    <property type="entry name" value="Voltage-dependent anion channel"/>
    <property type="match status" value="1"/>
</dbReference>
<keyword evidence="6 9" id="KW-1133">Transmembrane helix</keyword>
<dbReference type="PANTHER" id="PTHR31686">
    <property type="match status" value="1"/>
</dbReference>
<feature type="transmembrane region" description="Helical" evidence="9">
    <location>
        <begin position="337"/>
        <end position="365"/>
    </location>
</feature>
<dbReference type="Proteomes" id="UP000092555">
    <property type="component" value="Unassembled WGS sequence"/>
</dbReference>
<dbReference type="Pfam" id="PF03595">
    <property type="entry name" value="SLAC1"/>
    <property type="match status" value="1"/>
</dbReference>
<keyword evidence="7 9" id="KW-0472">Membrane</keyword>
<gene>
    <name evidence="10" type="ORF">METBIDRAFT_76941</name>
</gene>
<dbReference type="RefSeq" id="XP_018714510.1">
    <property type="nucleotide sequence ID" value="XM_018858610.1"/>
</dbReference>
<dbReference type="GO" id="GO:0005886">
    <property type="term" value="C:plasma membrane"/>
    <property type="evidence" value="ECO:0007669"/>
    <property type="project" value="UniProtKB-SubCell"/>
</dbReference>
<protein>
    <recommendedName>
        <fullName evidence="12">C4-dicarboxylate transporter/malic acid transport protein</fullName>
    </recommendedName>
</protein>
<evidence type="ECO:0000313" key="10">
    <source>
        <dbReference type="EMBL" id="OBA24029.1"/>
    </source>
</evidence>
<reference evidence="10 11" key="1">
    <citation type="submission" date="2016-05" db="EMBL/GenBank/DDBJ databases">
        <title>Comparative genomics of biotechnologically important yeasts.</title>
        <authorList>
            <consortium name="DOE Joint Genome Institute"/>
            <person name="Riley R."/>
            <person name="Haridas S."/>
            <person name="Wolfe K.H."/>
            <person name="Lopes M.R."/>
            <person name="Hittinger C.T."/>
            <person name="Goker M."/>
            <person name="Salamov A."/>
            <person name="Wisecaver J."/>
            <person name="Long T.M."/>
            <person name="Aerts A.L."/>
            <person name="Barry K."/>
            <person name="Choi C."/>
            <person name="Clum A."/>
            <person name="Coughlan A.Y."/>
            <person name="Deshpande S."/>
            <person name="Douglass A.P."/>
            <person name="Hanson S.J."/>
            <person name="Klenk H.-P."/>
            <person name="LaButti K."/>
            <person name="Lapidus A."/>
            <person name="Lindquist E."/>
            <person name="Lipzen A."/>
            <person name="Meier-kolthoff J.P."/>
            <person name="Ohm R.A."/>
            <person name="Otillar R.P."/>
            <person name="Pangilinan J."/>
            <person name="Peng Y."/>
            <person name="Rokas A."/>
            <person name="Rosa C.A."/>
            <person name="Scheuner C."/>
            <person name="Sibirny A.A."/>
            <person name="Slot J.C."/>
            <person name="Stielow J.B."/>
            <person name="Sun H."/>
            <person name="Kurtzman C.P."/>
            <person name="Blackwell M."/>
            <person name="Grigoriev I.V."/>
            <person name="Jeffries T.W."/>
        </authorList>
    </citation>
    <scope>NUCLEOTIDE SEQUENCE [LARGE SCALE GENOMIC DNA]</scope>
    <source>
        <strain evidence="10 11">NRRL YB-4993</strain>
    </source>
</reference>
<feature type="transmembrane region" description="Helical" evidence="9">
    <location>
        <begin position="271"/>
        <end position="292"/>
    </location>
</feature>
<evidence type="ECO:0000256" key="4">
    <source>
        <dbReference type="ARBA" id="ARBA00022475"/>
    </source>
</evidence>
<comment type="caution">
    <text evidence="10">The sequence shown here is derived from an EMBL/GenBank/DDBJ whole genome shotgun (WGS) entry which is preliminary data.</text>
</comment>
<dbReference type="PANTHER" id="PTHR31686:SF1">
    <property type="entry name" value="SULFITE EFFLUX PUMP SSU1"/>
    <property type="match status" value="1"/>
</dbReference>
<sequence length="475" mass="52236">MMCGPSASSGETVGSKPGLAEVPRISGTNSNSNDLVETVQTHPASWLQSVSAELRARFIDGFSPAYFASVMGTGMSANLLYNFPYPARWLQVCGIIMALVGLVLFVGLCGFFAVALYCRPRLFSQIHRDPVVAPAMGCFVMGYTTLFTFLHNVLGASWIVGVWVLWWVVVFGSFYTGIVTFYFSLMAKHRNSKNRLEPTSLGMHYLLPVVTLTVAASMGGIITADLPTTNDKIVTMTVSLIMWAIAMLLASIIVTINFWRMLVHKIPHSGQVLAMFLPIGFVGQGAFAILYFGQNCTLLLLEHHDTVAASLYVSFLSDTAQNNGVALTHLPLLMSTAIMVTCSIVAFMLIAFGFLLTVFAYMSLVSKMSPFAIKRNHAFLYQPTSRLPIKRFFAGLLKFQRGFWSMTFPLGTMSLAINHFYSLYNGFVAFRVVATIYAMLVLITTLGCLVGVVYKGLMIFIRARATAESKNDEQV</sequence>
<dbReference type="EMBL" id="LXTC01000001">
    <property type="protein sequence ID" value="OBA24029.1"/>
    <property type="molecule type" value="Genomic_DNA"/>
</dbReference>
<feature type="transmembrane region" description="Helical" evidence="9">
    <location>
        <begin position="205"/>
        <end position="224"/>
    </location>
</feature>
<comment type="similarity">
    <text evidence="2">Belongs to the tellurite-resistance/dicarboxylate transporter (TDT) family.</text>
</comment>
<dbReference type="AlphaFoldDB" id="A0A1A0HIP6"/>
<proteinExistence type="inferred from homology"/>